<accession>A0ABD1V6P5</accession>
<comment type="caution">
    <text evidence="1">The sequence shown here is derived from an EMBL/GenBank/DDBJ whole genome shotgun (WGS) entry which is preliminary data.</text>
</comment>
<evidence type="ECO:0000313" key="2">
    <source>
        <dbReference type="Proteomes" id="UP001604336"/>
    </source>
</evidence>
<organism evidence="1 2">
    <name type="scientific">Abeliophyllum distichum</name>
    <dbReference type="NCBI Taxonomy" id="126358"/>
    <lineage>
        <taxon>Eukaryota</taxon>
        <taxon>Viridiplantae</taxon>
        <taxon>Streptophyta</taxon>
        <taxon>Embryophyta</taxon>
        <taxon>Tracheophyta</taxon>
        <taxon>Spermatophyta</taxon>
        <taxon>Magnoliopsida</taxon>
        <taxon>eudicotyledons</taxon>
        <taxon>Gunneridae</taxon>
        <taxon>Pentapetalae</taxon>
        <taxon>asterids</taxon>
        <taxon>lamiids</taxon>
        <taxon>Lamiales</taxon>
        <taxon>Oleaceae</taxon>
        <taxon>Forsythieae</taxon>
        <taxon>Abeliophyllum</taxon>
    </lineage>
</organism>
<sequence>MALGLQINMMSVVYIGAKSSISFTSPLVGLRSEWQGEICEVFGGFIQDQNSVNDVKAIVTTVVGVGIDEQLATFTVASCWDRKRVVYNNDSVDTIVTPVGKDFLTSGIDGVIRVVMWDPLAFVGRLAKDV</sequence>
<dbReference type="AlphaFoldDB" id="A0ABD1V6P5"/>
<protein>
    <submittedName>
        <fullName evidence="1">Uncharacterized protein</fullName>
    </submittedName>
</protein>
<reference evidence="2" key="1">
    <citation type="submission" date="2024-07" db="EMBL/GenBank/DDBJ databases">
        <title>Two chromosome-level genome assemblies of Korean endemic species Abeliophyllum distichum and Forsythia ovata (Oleaceae).</title>
        <authorList>
            <person name="Jang H."/>
        </authorList>
    </citation>
    <scope>NUCLEOTIDE SEQUENCE [LARGE SCALE GENOMIC DNA]</scope>
</reference>
<keyword evidence="2" id="KW-1185">Reference proteome</keyword>
<gene>
    <name evidence="1" type="ORF">Adt_06356</name>
</gene>
<proteinExistence type="predicted"/>
<evidence type="ECO:0000313" key="1">
    <source>
        <dbReference type="EMBL" id="KAL2533005.1"/>
    </source>
</evidence>
<name>A0ABD1V6P5_9LAMI</name>
<dbReference type="Proteomes" id="UP001604336">
    <property type="component" value="Unassembled WGS sequence"/>
</dbReference>
<dbReference type="EMBL" id="JBFOLK010000002">
    <property type="protein sequence ID" value="KAL2533005.1"/>
    <property type="molecule type" value="Genomic_DNA"/>
</dbReference>